<evidence type="ECO:0000256" key="6">
    <source>
        <dbReference type="ARBA" id="ARBA00022692"/>
    </source>
</evidence>
<evidence type="ECO:0000256" key="7">
    <source>
        <dbReference type="ARBA" id="ARBA00022824"/>
    </source>
</evidence>
<keyword evidence="6 14" id="KW-0812">Transmembrane</keyword>
<dbReference type="Proteomes" id="UP000000561">
    <property type="component" value="Chromosome 5"/>
</dbReference>
<evidence type="ECO:0000256" key="13">
    <source>
        <dbReference type="ARBA" id="ARBA00029435"/>
    </source>
</evidence>
<dbReference type="InterPro" id="IPR013698">
    <property type="entry name" value="Squalene_epoxidase"/>
</dbReference>
<dbReference type="GeneID" id="23563153"/>
<evidence type="ECO:0000256" key="10">
    <source>
        <dbReference type="ARBA" id="ARBA00022989"/>
    </source>
</evidence>
<evidence type="ECO:0000256" key="4">
    <source>
        <dbReference type="ARBA" id="ARBA00008802"/>
    </source>
</evidence>
<keyword evidence="12 14" id="KW-0472">Membrane</keyword>
<keyword evidence="7 14" id="KW-0256">Endoplasmic reticulum</keyword>
<dbReference type="ChEMBL" id="CHEMBL2366497"/>
<keyword evidence="10 14" id="KW-1133">Transmembrane helix</keyword>
<keyword evidence="11 14" id="KW-0560">Oxidoreductase</keyword>
<dbReference type="InterPro" id="IPR040125">
    <property type="entry name" value="Squalene_monox"/>
</dbReference>
<evidence type="ECO:0000256" key="3">
    <source>
        <dbReference type="ARBA" id="ARBA00004477"/>
    </source>
</evidence>
<keyword evidence="5 14" id="KW-0285">Flavoprotein</keyword>
<feature type="domain" description="Squalene epoxidase" evidence="15">
    <location>
        <begin position="177"/>
        <end position="460"/>
    </location>
</feature>
<dbReference type="GO" id="GO:0050660">
    <property type="term" value="F:flavin adenine dinucleotide binding"/>
    <property type="evidence" value="ECO:0007669"/>
    <property type="project" value="UniProtKB-UniRule"/>
</dbReference>
<accession>A0A0D1C8X8</accession>
<keyword evidence="17" id="KW-1185">Reference proteome</keyword>
<dbReference type="STRING" id="237631.A0A0D1C8X8"/>
<comment type="pathway">
    <text evidence="13">Steroid metabolism; ergosterol biosynthesis.</text>
</comment>
<sequence length="580" mass="62552">MLSKTSSAKPDIILVGAGIVGSALAYSLGKSGRRVALLERDFDEPDRIVGELLQPGGVRALSKMGIVDTLEDIDAVPVEGYHVFYGSRSVPIPYPQERPDQAGSGVVSNSGRVEGRSFHHGKFVQSLRSKALHQQNVTPYEATVRDLLKDAEGRVVGVSATWKKAPEGKPAAFELRAPLTIVADGCFSKFRRTHGSSIQPLVRSNFVGLELHDAPLPAPHHGHVVLSKNGPVLLYQIGTHTTRILIDVAGEKLPSAAKGDLQKHVNENVISQLPEQLRECVQVEMAKGQRLRSMPNSFLPPSMQGQSEHAKGVIVVGDAMNMRHPLTGGGMTVGLWDAVHLTEVLGGSEWAPLSGDKPSRAPLELANWSTLSPALRSWHWNRKGLSSVINILAQALYSLFGADDANLEVLREGCFKYFEMGGECVNGPVSLLSGLAPRPMLLVGHFFAVAVYSIYALFAHPKFYPKEGKTRKPSLLEYPALIWRSIMVFYTACIVLLPVVFTEMKSNVPRLTPVTAASGTSGKGGQLANAGSLRTDNFALVSASILLIATVMFWGNARDPGTARNLSNWLVFPKVGAGAS</sequence>
<evidence type="ECO:0000259" key="15">
    <source>
        <dbReference type="Pfam" id="PF08491"/>
    </source>
</evidence>
<dbReference type="GO" id="GO:0005783">
    <property type="term" value="C:endoplasmic reticulum"/>
    <property type="evidence" value="ECO:0000318"/>
    <property type="project" value="GO_Central"/>
</dbReference>
<dbReference type="GO" id="GO:0005789">
    <property type="term" value="C:endoplasmic reticulum membrane"/>
    <property type="evidence" value="ECO:0007669"/>
    <property type="project" value="UniProtKB-SubCell"/>
</dbReference>
<evidence type="ECO:0000256" key="8">
    <source>
        <dbReference type="ARBA" id="ARBA00022827"/>
    </source>
</evidence>
<gene>
    <name evidence="16" type="ORF">UMAG_02398</name>
</gene>
<evidence type="ECO:0000256" key="14">
    <source>
        <dbReference type="RuleBase" id="RU367121"/>
    </source>
</evidence>
<dbReference type="Pfam" id="PF08491">
    <property type="entry name" value="SE"/>
    <property type="match status" value="1"/>
</dbReference>
<feature type="transmembrane region" description="Helical" evidence="14">
    <location>
        <begin position="440"/>
        <end position="460"/>
    </location>
</feature>
<dbReference type="OrthoDB" id="1678617at2759"/>
<reference evidence="16 17" key="1">
    <citation type="journal article" date="2006" name="Nature">
        <title>Insights from the genome of the biotrophic fungal plant pathogen Ustilago maydis.</title>
        <authorList>
            <person name="Kamper J."/>
            <person name="Kahmann R."/>
            <person name="Bolker M."/>
            <person name="Ma L.J."/>
            <person name="Brefort T."/>
            <person name="Saville B.J."/>
            <person name="Banuett F."/>
            <person name="Kronstad J.W."/>
            <person name="Gold S.E."/>
            <person name="Muller O."/>
            <person name="Perlin M.H."/>
            <person name="Wosten H.A."/>
            <person name="de Vries R."/>
            <person name="Ruiz-Herrera J."/>
            <person name="Reynaga-Pena C.G."/>
            <person name="Snetselaar K."/>
            <person name="McCann M."/>
            <person name="Perez-Martin J."/>
            <person name="Feldbrugge M."/>
            <person name="Basse C.W."/>
            <person name="Steinberg G."/>
            <person name="Ibeas J.I."/>
            <person name="Holloman W."/>
            <person name="Guzman P."/>
            <person name="Farman M."/>
            <person name="Stajich J.E."/>
            <person name="Sentandreu R."/>
            <person name="Gonzalez-Prieto J.M."/>
            <person name="Kennell J.C."/>
            <person name="Molina L."/>
            <person name="Schirawski J."/>
            <person name="Mendoza-Mendoza A."/>
            <person name="Greilinger D."/>
            <person name="Munch K."/>
            <person name="Rossel N."/>
            <person name="Scherer M."/>
            <person name="Vranes M."/>
            <person name="Ladendorf O."/>
            <person name="Vincon V."/>
            <person name="Fuchs U."/>
            <person name="Sandrock B."/>
            <person name="Meng S."/>
            <person name="Ho E.C."/>
            <person name="Cahill M.J."/>
            <person name="Boyce K.J."/>
            <person name="Klose J."/>
            <person name="Klosterman S.J."/>
            <person name="Deelstra H.J."/>
            <person name="Ortiz-Castellanos L."/>
            <person name="Li W."/>
            <person name="Sanchez-Alonso P."/>
            <person name="Schreier P.H."/>
            <person name="Hauser-Hahn I."/>
            <person name="Vaupel M."/>
            <person name="Koopmann E."/>
            <person name="Friedrich G."/>
            <person name="Voss H."/>
            <person name="Schluter T."/>
            <person name="Margolis J."/>
            <person name="Platt D."/>
            <person name="Swimmer C."/>
            <person name="Gnirke A."/>
            <person name="Chen F."/>
            <person name="Vysotskaia V."/>
            <person name="Mannhaupt G."/>
            <person name="Guldener U."/>
            <person name="Munsterkotter M."/>
            <person name="Haase D."/>
            <person name="Oesterheld M."/>
            <person name="Mewes H.W."/>
            <person name="Mauceli E.W."/>
            <person name="DeCaprio D."/>
            <person name="Wade C.M."/>
            <person name="Butler J."/>
            <person name="Young S."/>
            <person name="Jaffe D.B."/>
            <person name="Calvo S."/>
            <person name="Nusbaum C."/>
            <person name="Galagan J."/>
            <person name="Birren B.W."/>
        </authorList>
    </citation>
    <scope>NUCLEOTIDE SEQUENCE [LARGE SCALE GENOMIC DNA]</scope>
    <source>
        <strain evidence="17">DSM 14603 / FGSC 9021 / UM521</strain>
    </source>
</reference>
<evidence type="ECO:0000313" key="17">
    <source>
        <dbReference type="Proteomes" id="UP000000561"/>
    </source>
</evidence>
<dbReference type="InterPro" id="IPR036188">
    <property type="entry name" value="FAD/NAD-bd_sf"/>
</dbReference>
<dbReference type="RefSeq" id="XP_011388694.1">
    <property type="nucleotide sequence ID" value="XM_011390392.1"/>
</dbReference>
<dbReference type="EMBL" id="CM003144">
    <property type="protein sequence ID" value="KIS69882.1"/>
    <property type="molecule type" value="Genomic_DNA"/>
</dbReference>
<dbReference type="FunCoup" id="A0A0D1C8X8">
    <property type="interactions" value="132"/>
</dbReference>
<dbReference type="eggNOG" id="KOG1298">
    <property type="taxonomic scope" value="Eukaryota"/>
</dbReference>
<dbReference type="SMR" id="A0A0D1C8X8"/>
<dbReference type="PANTHER" id="PTHR10835">
    <property type="entry name" value="SQUALENE MONOOXYGENASE"/>
    <property type="match status" value="1"/>
</dbReference>
<dbReference type="FunFam" id="3.50.50.60:FF:000166">
    <property type="entry name" value="Squalene monooxygenase Erg1"/>
    <property type="match status" value="1"/>
</dbReference>
<organism evidence="16 17">
    <name type="scientific">Mycosarcoma maydis</name>
    <name type="common">Corn smut fungus</name>
    <name type="synonym">Ustilago maydis</name>
    <dbReference type="NCBI Taxonomy" id="5270"/>
    <lineage>
        <taxon>Eukaryota</taxon>
        <taxon>Fungi</taxon>
        <taxon>Dikarya</taxon>
        <taxon>Basidiomycota</taxon>
        <taxon>Ustilaginomycotina</taxon>
        <taxon>Ustilaginomycetes</taxon>
        <taxon>Ustilaginales</taxon>
        <taxon>Ustilaginaceae</taxon>
        <taxon>Mycosarcoma</taxon>
    </lineage>
</organism>
<protein>
    <recommendedName>
        <fullName evidence="14">Squalene monooxygenase</fullName>
        <ecNumber evidence="14">1.14.14.17</ecNumber>
    </recommendedName>
</protein>
<dbReference type="InParanoid" id="A0A0D1C8X8"/>
<dbReference type="VEuPathDB" id="FungiDB:UMAG_02398"/>
<evidence type="ECO:0000256" key="2">
    <source>
        <dbReference type="ARBA" id="ARBA00004154"/>
    </source>
</evidence>
<comment type="similarity">
    <text evidence="4 14">Belongs to the squalene monooxygenase family.</text>
</comment>
<comment type="subcellular location">
    <subcellularLocation>
        <location evidence="3 14">Endoplasmic reticulum membrane</location>
        <topology evidence="3 14">Multi-pass membrane protein</topology>
    </subcellularLocation>
    <subcellularLocation>
        <location evidence="2">Microsome membrane</location>
        <topology evidence="2">Multi-pass membrane protein</topology>
    </subcellularLocation>
</comment>
<evidence type="ECO:0000256" key="11">
    <source>
        <dbReference type="ARBA" id="ARBA00023002"/>
    </source>
</evidence>
<dbReference type="AlphaFoldDB" id="A0A0D1C8X8"/>
<dbReference type="OMA" id="AKRTFYW"/>
<evidence type="ECO:0000313" key="16">
    <source>
        <dbReference type="EMBL" id="KIS69882.1"/>
    </source>
</evidence>
<dbReference type="PRINTS" id="PR00420">
    <property type="entry name" value="RNGMNOXGNASE"/>
</dbReference>
<feature type="transmembrane region" description="Helical" evidence="14">
    <location>
        <begin position="481"/>
        <end position="501"/>
    </location>
</feature>
<comment type="cofactor">
    <cofactor evidence="1 14">
        <name>FAD</name>
        <dbReference type="ChEBI" id="CHEBI:57692"/>
    </cofactor>
</comment>
<keyword evidence="8 14" id="KW-0274">FAD</keyword>
<name>A0A0D1C8X8_MYCMD</name>
<dbReference type="GO" id="GO:0004506">
    <property type="term" value="F:squalene monooxygenase activity"/>
    <property type="evidence" value="ECO:0000318"/>
    <property type="project" value="GO_Central"/>
</dbReference>
<feature type="transmembrane region" description="Helical" evidence="14">
    <location>
        <begin position="538"/>
        <end position="557"/>
    </location>
</feature>
<evidence type="ECO:0000256" key="9">
    <source>
        <dbReference type="ARBA" id="ARBA00022848"/>
    </source>
</evidence>
<dbReference type="UniPathway" id="UPA00767">
    <property type="reaction ID" value="UER00752"/>
</dbReference>
<dbReference type="Gene3D" id="3.50.50.60">
    <property type="entry name" value="FAD/NAD(P)-binding domain"/>
    <property type="match status" value="1"/>
</dbReference>
<comment type="function">
    <text evidence="14">Catalyzes the stereospecific oxidation of squalene to (S)-2,3-epoxysqualene, and is considered to be a rate-limiting enzyme in steroid biosynthesis.</text>
</comment>
<keyword evidence="9" id="KW-0492">Microsome</keyword>
<dbReference type="PANTHER" id="PTHR10835:SF0">
    <property type="entry name" value="SQUALENE MONOOXYGENASE"/>
    <property type="match status" value="1"/>
</dbReference>
<dbReference type="SUPFAM" id="SSF51905">
    <property type="entry name" value="FAD/NAD(P)-binding domain"/>
    <property type="match status" value="1"/>
</dbReference>
<proteinExistence type="inferred from homology"/>
<evidence type="ECO:0000256" key="5">
    <source>
        <dbReference type="ARBA" id="ARBA00022630"/>
    </source>
</evidence>
<comment type="catalytic activity">
    <reaction evidence="14">
        <text>squalene + reduced [NADPH--hemoprotein reductase] + O2 = (S)-2,3-epoxysqualene + oxidized [NADPH--hemoprotein reductase] + H2O + H(+)</text>
        <dbReference type="Rhea" id="RHEA:25282"/>
        <dbReference type="Rhea" id="RHEA-COMP:11964"/>
        <dbReference type="Rhea" id="RHEA-COMP:11965"/>
        <dbReference type="ChEBI" id="CHEBI:15377"/>
        <dbReference type="ChEBI" id="CHEBI:15378"/>
        <dbReference type="ChEBI" id="CHEBI:15379"/>
        <dbReference type="ChEBI" id="CHEBI:15440"/>
        <dbReference type="ChEBI" id="CHEBI:15441"/>
        <dbReference type="ChEBI" id="CHEBI:57618"/>
        <dbReference type="ChEBI" id="CHEBI:58210"/>
        <dbReference type="EC" id="1.14.14.17"/>
    </reaction>
</comment>
<dbReference type="EC" id="1.14.14.17" evidence="14"/>
<dbReference type="KEGG" id="uma:UMAG_02398"/>
<evidence type="ECO:0000256" key="1">
    <source>
        <dbReference type="ARBA" id="ARBA00001974"/>
    </source>
</evidence>
<evidence type="ECO:0000256" key="12">
    <source>
        <dbReference type="ARBA" id="ARBA00023136"/>
    </source>
</evidence>
<dbReference type="GO" id="GO:0006696">
    <property type="term" value="P:ergosterol biosynthetic process"/>
    <property type="evidence" value="ECO:0000318"/>
    <property type="project" value="GO_Central"/>
</dbReference>